<dbReference type="Gene3D" id="1.10.287.130">
    <property type="match status" value="1"/>
</dbReference>
<keyword evidence="11" id="KW-1133">Transmembrane helix</keyword>
<keyword evidence="15" id="KW-1185">Reference proteome</keyword>
<keyword evidence="9" id="KW-0902">Two-component regulatory system</keyword>
<keyword evidence="10" id="KW-0175">Coiled coil</keyword>
<dbReference type="Pfam" id="PF00672">
    <property type="entry name" value="HAMP"/>
    <property type="match status" value="1"/>
</dbReference>
<comment type="subcellular location">
    <subcellularLocation>
        <location evidence="2">Membrane</location>
    </subcellularLocation>
</comment>
<evidence type="ECO:0000313" key="15">
    <source>
        <dbReference type="Proteomes" id="UP001151081"/>
    </source>
</evidence>
<dbReference type="PRINTS" id="PR00344">
    <property type="entry name" value="BCTRLSENSOR"/>
</dbReference>
<evidence type="ECO:0000256" key="5">
    <source>
        <dbReference type="ARBA" id="ARBA00022679"/>
    </source>
</evidence>
<dbReference type="InterPro" id="IPR003661">
    <property type="entry name" value="HisK_dim/P_dom"/>
</dbReference>
<comment type="caution">
    <text evidence="14">The sequence shown here is derived from an EMBL/GenBank/DDBJ whole genome shotgun (WGS) entry which is preliminary data.</text>
</comment>
<name>A0A9X4AQ78_9BACT</name>
<dbReference type="PROSITE" id="PS50109">
    <property type="entry name" value="HIS_KIN"/>
    <property type="match status" value="1"/>
</dbReference>
<accession>A0A9X4AQ78</accession>
<keyword evidence="5" id="KW-0808">Transferase</keyword>
<evidence type="ECO:0000256" key="6">
    <source>
        <dbReference type="ARBA" id="ARBA00022741"/>
    </source>
</evidence>
<dbReference type="GO" id="GO:0005524">
    <property type="term" value="F:ATP binding"/>
    <property type="evidence" value="ECO:0007669"/>
    <property type="project" value="UniProtKB-KW"/>
</dbReference>
<evidence type="ECO:0000256" key="7">
    <source>
        <dbReference type="ARBA" id="ARBA00022777"/>
    </source>
</evidence>
<dbReference type="SUPFAM" id="SSF55874">
    <property type="entry name" value="ATPase domain of HSP90 chaperone/DNA topoisomerase II/histidine kinase"/>
    <property type="match status" value="1"/>
</dbReference>
<evidence type="ECO:0000313" key="14">
    <source>
        <dbReference type="EMBL" id="MDC3980824.1"/>
    </source>
</evidence>
<evidence type="ECO:0000256" key="11">
    <source>
        <dbReference type="SAM" id="Phobius"/>
    </source>
</evidence>
<organism evidence="14 15">
    <name type="scientific">Polyangium jinanense</name>
    <dbReference type="NCBI Taxonomy" id="2829994"/>
    <lineage>
        <taxon>Bacteria</taxon>
        <taxon>Pseudomonadati</taxon>
        <taxon>Myxococcota</taxon>
        <taxon>Polyangia</taxon>
        <taxon>Polyangiales</taxon>
        <taxon>Polyangiaceae</taxon>
        <taxon>Polyangium</taxon>
    </lineage>
</organism>
<keyword evidence="8" id="KW-0067">ATP-binding</keyword>
<comment type="catalytic activity">
    <reaction evidence="1">
        <text>ATP + protein L-histidine = ADP + protein N-phospho-L-histidine.</text>
        <dbReference type="EC" id="2.7.13.3"/>
    </reaction>
</comment>
<dbReference type="InterPro" id="IPR005467">
    <property type="entry name" value="His_kinase_dom"/>
</dbReference>
<dbReference type="GO" id="GO:0016020">
    <property type="term" value="C:membrane"/>
    <property type="evidence" value="ECO:0007669"/>
    <property type="project" value="UniProtKB-SubCell"/>
</dbReference>
<dbReference type="EMBL" id="JAGTJJ010000003">
    <property type="protein sequence ID" value="MDC3980824.1"/>
    <property type="molecule type" value="Genomic_DNA"/>
</dbReference>
<dbReference type="InterPro" id="IPR036890">
    <property type="entry name" value="HATPase_C_sf"/>
</dbReference>
<reference evidence="14 15" key="1">
    <citation type="submission" date="2021-04" db="EMBL/GenBank/DDBJ databases">
        <title>Genome analysis of Polyangium sp.</title>
        <authorList>
            <person name="Li Y."/>
            <person name="Wang J."/>
        </authorList>
    </citation>
    <scope>NUCLEOTIDE SEQUENCE [LARGE SCALE GENOMIC DNA]</scope>
    <source>
        <strain evidence="14 15">SDU14</strain>
    </source>
</reference>
<dbReference type="GO" id="GO:0000155">
    <property type="term" value="F:phosphorelay sensor kinase activity"/>
    <property type="evidence" value="ECO:0007669"/>
    <property type="project" value="InterPro"/>
</dbReference>
<dbReference type="InterPro" id="IPR003660">
    <property type="entry name" value="HAMP_dom"/>
</dbReference>
<evidence type="ECO:0000256" key="4">
    <source>
        <dbReference type="ARBA" id="ARBA00022553"/>
    </source>
</evidence>
<dbReference type="PROSITE" id="PS50885">
    <property type="entry name" value="HAMP"/>
    <property type="match status" value="1"/>
</dbReference>
<evidence type="ECO:0000259" key="12">
    <source>
        <dbReference type="PROSITE" id="PS50109"/>
    </source>
</evidence>
<dbReference type="Proteomes" id="UP001151081">
    <property type="component" value="Unassembled WGS sequence"/>
</dbReference>
<dbReference type="InterPro" id="IPR004358">
    <property type="entry name" value="Sig_transdc_His_kin-like_C"/>
</dbReference>
<feature type="domain" description="Histidine kinase" evidence="12">
    <location>
        <begin position="160"/>
        <end position="377"/>
    </location>
</feature>
<evidence type="ECO:0000256" key="9">
    <source>
        <dbReference type="ARBA" id="ARBA00023012"/>
    </source>
</evidence>
<dbReference type="AlphaFoldDB" id="A0A9X4AQ78"/>
<feature type="domain" description="HAMP" evidence="13">
    <location>
        <begin position="70"/>
        <end position="122"/>
    </location>
</feature>
<keyword evidence="4" id="KW-0597">Phosphoprotein</keyword>
<dbReference type="CDD" id="cd00082">
    <property type="entry name" value="HisKA"/>
    <property type="match status" value="1"/>
</dbReference>
<dbReference type="Gene3D" id="3.30.565.10">
    <property type="entry name" value="Histidine kinase-like ATPase, C-terminal domain"/>
    <property type="match status" value="1"/>
</dbReference>
<evidence type="ECO:0000259" key="13">
    <source>
        <dbReference type="PROSITE" id="PS50885"/>
    </source>
</evidence>
<evidence type="ECO:0000256" key="3">
    <source>
        <dbReference type="ARBA" id="ARBA00012438"/>
    </source>
</evidence>
<feature type="transmembrane region" description="Helical" evidence="11">
    <location>
        <begin position="51"/>
        <end position="73"/>
    </location>
</feature>
<dbReference type="PANTHER" id="PTHR43065:SF10">
    <property type="entry name" value="PEROXIDE STRESS-ACTIVATED HISTIDINE KINASE MAK3"/>
    <property type="match status" value="1"/>
</dbReference>
<keyword evidence="11" id="KW-0472">Membrane</keyword>
<evidence type="ECO:0000256" key="8">
    <source>
        <dbReference type="ARBA" id="ARBA00022840"/>
    </source>
</evidence>
<dbReference type="Pfam" id="PF02518">
    <property type="entry name" value="HATPase_c"/>
    <property type="match status" value="1"/>
</dbReference>
<protein>
    <recommendedName>
        <fullName evidence="3">histidine kinase</fullName>
        <ecNumber evidence="3">2.7.13.3</ecNumber>
    </recommendedName>
</protein>
<gene>
    <name evidence="14" type="ORF">KEG57_09975</name>
</gene>
<dbReference type="InterPro" id="IPR003594">
    <property type="entry name" value="HATPase_dom"/>
</dbReference>
<dbReference type="SUPFAM" id="SSF47384">
    <property type="entry name" value="Homodimeric domain of signal transducing histidine kinase"/>
    <property type="match status" value="1"/>
</dbReference>
<keyword evidence="7" id="KW-0418">Kinase</keyword>
<feature type="coiled-coil region" evidence="10">
    <location>
        <begin position="121"/>
        <end position="151"/>
    </location>
</feature>
<dbReference type="InterPro" id="IPR036097">
    <property type="entry name" value="HisK_dim/P_sf"/>
</dbReference>
<dbReference type="CDD" id="cd06225">
    <property type="entry name" value="HAMP"/>
    <property type="match status" value="1"/>
</dbReference>
<dbReference type="RefSeq" id="WP_272419447.1">
    <property type="nucleotide sequence ID" value="NZ_JAGTJJ010000003.1"/>
</dbReference>
<sequence>MRPGIRLQLLVALGTLLVLAFLPLFFAVVSLHRASMAGVIPTAPLIRLLALYMGIFALALLIFMYLAMTRLVVDPIERLSRAAGRVAEGARRLELPRTGARELAELAESVSRMTERLRADEESLRVKIEEATRYAKELERAQERLVRSERLASVGRLAAGLAHEIGNPIAALLGFEELLLAGGLDETDERDFLQRMKRETERIHRILRDLLDFARPATSVRDGRPPEAFGSFTQALDAALALVKPQKALRDVDITIDVEKDLPLVALSEPRLVQVLLNLLFNAADAVPKPGGRIELLARRAPEGLRVEVRDNGPGVAPAIRDHLFEPFTTTKDVGKGTGLGLAVCRGLLESVGGSIGVEHGEEGAGARFSFTVPLAAKDLS</sequence>
<proteinExistence type="predicted"/>
<dbReference type="PANTHER" id="PTHR43065">
    <property type="entry name" value="SENSOR HISTIDINE KINASE"/>
    <property type="match status" value="1"/>
</dbReference>
<dbReference type="SMART" id="SM00304">
    <property type="entry name" value="HAMP"/>
    <property type="match status" value="1"/>
</dbReference>
<dbReference type="Gene3D" id="6.10.340.10">
    <property type="match status" value="1"/>
</dbReference>
<keyword evidence="6" id="KW-0547">Nucleotide-binding</keyword>
<keyword evidence="11" id="KW-0812">Transmembrane</keyword>
<evidence type="ECO:0000256" key="1">
    <source>
        <dbReference type="ARBA" id="ARBA00000085"/>
    </source>
</evidence>
<evidence type="ECO:0000256" key="2">
    <source>
        <dbReference type="ARBA" id="ARBA00004370"/>
    </source>
</evidence>
<dbReference type="EC" id="2.7.13.3" evidence="3"/>
<evidence type="ECO:0000256" key="10">
    <source>
        <dbReference type="SAM" id="Coils"/>
    </source>
</evidence>
<dbReference type="SMART" id="SM00387">
    <property type="entry name" value="HATPase_c"/>
    <property type="match status" value="1"/>
</dbReference>
<dbReference type="Pfam" id="PF00512">
    <property type="entry name" value="HisKA"/>
    <property type="match status" value="1"/>
</dbReference>
<dbReference type="SMART" id="SM00388">
    <property type="entry name" value="HisKA"/>
    <property type="match status" value="1"/>
</dbReference>
<dbReference type="SUPFAM" id="SSF158472">
    <property type="entry name" value="HAMP domain-like"/>
    <property type="match status" value="1"/>
</dbReference>